<organism evidence="1">
    <name type="scientific">marine sediment metagenome</name>
    <dbReference type="NCBI Taxonomy" id="412755"/>
    <lineage>
        <taxon>unclassified sequences</taxon>
        <taxon>metagenomes</taxon>
        <taxon>ecological metagenomes</taxon>
    </lineage>
</organism>
<protein>
    <submittedName>
        <fullName evidence="1">Uncharacterized protein</fullName>
    </submittedName>
</protein>
<gene>
    <name evidence="1" type="ORF">LCGC14_2163430</name>
</gene>
<reference evidence="1" key="1">
    <citation type="journal article" date="2015" name="Nature">
        <title>Complex archaea that bridge the gap between prokaryotes and eukaryotes.</title>
        <authorList>
            <person name="Spang A."/>
            <person name="Saw J.H."/>
            <person name="Jorgensen S.L."/>
            <person name="Zaremba-Niedzwiedzka K."/>
            <person name="Martijn J."/>
            <person name="Lind A.E."/>
            <person name="van Eijk R."/>
            <person name="Schleper C."/>
            <person name="Guy L."/>
            <person name="Ettema T.J."/>
        </authorList>
    </citation>
    <scope>NUCLEOTIDE SEQUENCE</scope>
</reference>
<proteinExistence type="predicted"/>
<dbReference type="AlphaFoldDB" id="A0A0F9DS04"/>
<evidence type="ECO:0000313" key="1">
    <source>
        <dbReference type="EMBL" id="KKL64593.1"/>
    </source>
</evidence>
<sequence>MEISILEQLNKTKSNISKQKSHLSILTLFRGLIGESAQSRLTPEQQSEFISGIFMIASEIPNISMNAEEEDLADFAAECFEYLSDLSGALITTEQMPLELYASVLFMIGGKNANSFLLADKFRSEPKDNSITKIELDVWLYWLWHLFLKKEFKYLSQESSRFRSLVKKYLYTLKGDDKKTNLNNVLIATYAIRLADAFIYYTEMLEYNSASAIKNLSVCLRELDDGFF</sequence>
<accession>A0A0F9DS04</accession>
<comment type="caution">
    <text evidence="1">The sequence shown here is derived from an EMBL/GenBank/DDBJ whole genome shotgun (WGS) entry which is preliminary data.</text>
</comment>
<dbReference type="EMBL" id="LAZR01027794">
    <property type="protein sequence ID" value="KKL64593.1"/>
    <property type="molecule type" value="Genomic_DNA"/>
</dbReference>
<name>A0A0F9DS04_9ZZZZ</name>